<evidence type="ECO:0000313" key="1">
    <source>
        <dbReference type="EMBL" id="KAK2637835.1"/>
    </source>
</evidence>
<organism evidence="1 2">
    <name type="scientific">Dipteronia dyeriana</name>
    <dbReference type="NCBI Taxonomy" id="168575"/>
    <lineage>
        <taxon>Eukaryota</taxon>
        <taxon>Viridiplantae</taxon>
        <taxon>Streptophyta</taxon>
        <taxon>Embryophyta</taxon>
        <taxon>Tracheophyta</taxon>
        <taxon>Spermatophyta</taxon>
        <taxon>Magnoliopsida</taxon>
        <taxon>eudicotyledons</taxon>
        <taxon>Gunneridae</taxon>
        <taxon>Pentapetalae</taxon>
        <taxon>rosids</taxon>
        <taxon>malvids</taxon>
        <taxon>Sapindales</taxon>
        <taxon>Sapindaceae</taxon>
        <taxon>Hippocastanoideae</taxon>
        <taxon>Acereae</taxon>
        <taxon>Dipteronia</taxon>
    </lineage>
</organism>
<sequence length="102" mass="12163">MVTLIEPKWTDQQPTIEEHVQYLKTWNMNSTAYVLTHKWNSVVERHQDVLKMGTIVQLWSFRISVKIKTGDDKQHPRGLIMQSSIYFLNSEMRLHTDFPKDF</sequence>
<accession>A0AAD9TKN0</accession>
<keyword evidence="2" id="KW-1185">Reference proteome</keyword>
<comment type="caution">
    <text evidence="1">The sequence shown here is derived from an EMBL/GenBank/DDBJ whole genome shotgun (WGS) entry which is preliminary data.</text>
</comment>
<dbReference type="PANTHER" id="PTHR31541">
    <property type="entry name" value="B3 DOMAIN PLANT PROTEIN-RELATED"/>
    <property type="match status" value="1"/>
</dbReference>
<dbReference type="AlphaFoldDB" id="A0AAD9TKN0"/>
<dbReference type="Proteomes" id="UP001280121">
    <property type="component" value="Unassembled WGS sequence"/>
</dbReference>
<dbReference type="EMBL" id="JANJYI010000008">
    <property type="protein sequence ID" value="KAK2637835.1"/>
    <property type="molecule type" value="Genomic_DNA"/>
</dbReference>
<dbReference type="InterPro" id="IPR005508">
    <property type="entry name" value="At2g31720-like"/>
</dbReference>
<evidence type="ECO:0000313" key="2">
    <source>
        <dbReference type="Proteomes" id="UP001280121"/>
    </source>
</evidence>
<gene>
    <name evidence="1" type="ORF">Ddye_025630</name>
</gene>
<dbReference type="GO" id="GO:0003677">
    <property type="term" value="F:DNA binding"/>
    <property type="evidence" value="ECO:0007669"/>
    <property type="project" value="InterPro"/>
</dbReference>
<protein>
    <submittedName>
        <fullName evidence="1">Uncharacterized protein</fullName>
    </submittedName>
</protein>
<reference evidence="1" key="1">
    <citation type="journal article" date="2023" name="Plant J.">
        <title>Genome sequences and population genomics provide insights into the demographic history, inbreeding, and mutation load of two 'living fossil' tree species of Dipteronia.</title>
        <authorList>
            <person name="Feng Y."/>
            <person name="Comes H.P."/>
            <person name="Chen J."/>
            <person name="Zhu S."/>
            <person name="Lu R."/>
            <person name="Zhang X."/>
            <person name="Li P."/>
            <person name="Qiu J."/>
            <person name="Olsen K.M."/>
            <person name="Qiu Y."/>
        </authorList>
    </citation>
    <scope>NUCLEOTIDE SEQUENCE</scope>
    <source>
        <strain evidence="1">KIB01</strain>
    </source>
</reference>
<name>A0AAD9TKN0_9ROSI</name>
<proteinExistence type="predicted"/>
<dbReference type="PANTHER" id="PTHR31541:SF25">
    <property type="entry name" value="GAMMA-GLIADIN B"/>
    <property type="match status" value="1"/>
</dbReference>